<keyword evidence="1" id="KW-0812">Transmembrane</keyword>
<evidence type="ECO:0008006" key="4">
    <source>
        <dbReference type="Google" id="ProtNLM"/>
    </source>
</evidence>
<dbReference type="InterPro" id="IPR021295">
    <property type="entry name" value="DUF2867"/>
</dbReference>
<dbReference type="STRING" id="29495.EA26_12845"/>
<accession>A0A099LY06</accession>
<comment type="caution">
    <text evidence="2">The sequence shown here is derived from an EMBL/GenBank/DDBJ whole genome shotgun (WGS) entry which is preliminary data.</text>
</comment>
<keyword evidence="1" id="KW-1133">Transmembrane helix</keyword>
<dbReference type="AlphaFoldDB" id="A0A099LY06"/>
<keyword evidence="1" id="KW-0472">Membrane</keyword>
<sequence length="171" mass="18899">MTQIHSVPLPSQSALFGRQQKRGFSDALRFEITDTNRTPSEVYVDVFGHLPKSVEKLMALRNVLVKPFGFAISAGKVALNAQQLREGKGIGLHHVESLCADEIICSTEDKHMRVSLSIVKHAPGQFTLSTLVNTHTWIGYLYLLAIIPFHKVIALGSLRSMLNRVANAVHS</sequence>
<evidence type="ECO:0000313" key="3">
    <source>
        <dbReference type="Proteomes" id="UP000029994"/>
    </source>
</evidence>
<evidence type="ECO:0000256" key="1">
    <source>
        <dbReference type="SAM" id="Phobius"/>
    </source>
</evidence>
<dbReference type="Pfam" id="PF11066">
    <property type="entry name" value="DUF2867"/>
    <property type="match status" value="1"/>
</dbReference>
<dbReference type="GeneID" id="43684042"/>
<evidence type="ECO:0000313" key="2">
    <source>
        <dbReference type="EMBL" id="KGK12152.1"/>
    </source>
</evidence>
<dbReference type="RefSeq" id="WP_039427936.1">
    <property type="nucleotide sequence ID" value="NZ_CP061844.1"/>
</dbReference>
<proteinExistence type="predicted"/>
<dbReference type="Proteomes" id="UP000029994">
    <property type="component" value="Unassembled WGS sequence"/>
</dbReference>
<protein>
    <recommendedName>
        <fullName evidence="4">DUF2867 domain-containing protein</fullName>
    </recommendedName>
</protein>
<gene>
    <name evidence="2" type="ORF">EA26_12845</name>
</gene>
<dbReference type="EMBL" id="JMCG01000001">
    <property type="protein sequence ID" value="KGK12152.1"/>
    <property type="molecule type" value="Genomic_DNA"/>
</dbReference>
<reference evidence="2 3" key="1">
    <citation type="submission" date="2014-04" db="EMBL/GenBank/DDBJ databases">
        <title>Genome sequencing of Vibrio navarrensis strains.</title>
        <authorList>
            <person name="Gladney L.M."/>
            <person name="Katz L.S."/>
            <person name="Marino-Ramirez L."/>
            <person name="Jordan I.K."/>
        </authorList>
    </citation>
    <scope>NUCLEOTIDE SEQUENCE [LARGE SCALE GENOMIC DNA]</scope>
    <source>
        <strain evidence="2 3">ATCC 51183</strain>
    </source>
</reference>
<feature type="transmembrane region" description="Helical" evidence="1">
    <location>
        <begin position="137"/>
        <end position="158"/>
    </location>
</feature>
<keyword evidence="3" id="KW-1185">Reference proteome</keyword>
<dbReference type="eggNOG" id="ENOG5032YG3">
    <property type="taxonomic scope" value="Bacteria"/>
</dbReference>
<name>A0A099LY06_9VIBR</name>
<organism evidence="2 3">
    <name type="scientific">Vibrio navarrensis</name>
    <dbReference type="NCBI Taxonomy" id="29495"/>
    <lineage>
        <taxon>Bacteria</taxon>
        <taxon>Pseudomonadati</taxon>
        <taxon>Pseudomonadota</taxon>
        <taxon>Gammaproteobacteria</taxon>
        <taxon>Vibrionales</taxon>
        <taxon>Vibrionaceae</taxon>
        <taxon>Vibrio</taxon>
    </lineage>
</organism>